<dbReference type="EMBL" id="VDEP01000307">
    <property type="protein sequence ID" value="KAA1107778.1"/>
    <property type="molecule type" value="Genomic_DNA"/>
</dbReference>
<feature type="signal peptide" evidence="2">
    <location>
        <begin position="1"/>
        <end position="19"/>
    </location>
</feature>
<evidence type="ECO:0000256" key="2">
    <source>
        <dbReference type="SAM" id="SignalP"/>
    </source>
</evidence>
<accession>A0A5B0Q3U4</accession>
<feature type="chain" id="PRO_5036366494" description="TNFR-Cys domain-containing protein" evidence="2">
    <location>
        <begin position="20"/>
        <end position="117"/>
    </location>
</feature>
<reference evidence="5 6" key="1">
    <citation type="submission" date="2019-05" db="EMBL/GenBank/DDBJ databases">
        <title>Emergence of the Ug99 lineage of the wheat stem rust pathogen through somatic hybridization.</title>
        <authorList>
            <person name="Li F."/>
            <person name="Upadhyaya N.M."/>
            <person name="Sperschneider J."/>
            <person name="Matny O."/>
            <person name="Nguyen-Phuc H."/>
            <person name="Mago R."/>
            <person name="Raley C."/>
            <person name="Miller M.E."/>
            <person name="Silverstein K.A.T."/>
            <person name="Henningsen E."/>
            <person name="Hirsch C.D."/>
            <person name="Visser B."/>
            <person name="Pretorius Z.A."/>
            <person name="Steffenson B.J."/>
            <person name="Schwessinger B."/>
            <person name="Dodds P.N."/>
            <person name="Figueroa M."/>
        </authorList>
    </citation>
    <scope>NUCLEOTIDE SEQUENCE [LARGE SCALE GENOMIC DNA]</scope>
    <source>
        <strain evidence="3">21-0</strain>
        <strain evidence="4 6">Ug99</strain>
    </source>
</reference>
<comment type="caution">
    <text evidence="4">The sequence shown here is derived from an EMBL/GenBank/DDBJ whole genome shotgun (WGS) entry which is preliminary data.</text>
</comment>
<protein>
    <recommendedName>
        <fullName evidence="7">TNFR-Cys domain-containing protein</fullName>
    </recommendedName>
</protein>
<evidence type="ECO:0008006" key="7">
    <source>
        <dbReference type="Google" id="ProtNLM"/>
    </source>
</evidence>
<feature type="compositionally biased region" description="Low complexity" evidence="1">
    <location>
        <begin position="99"/>
        <end position="117"/>
    </location>
</feature>
<organism evidence="4 6">
    <name type="scientific">Puccinia graminis f. sp. tritici</name>
    <dbReference type="NCBI Taxonomy" id="56615"/>
    <lineage>
        <taxon>Eukaryota</taxon>
        <taxon>Fungi</taxon>
        <taxon>Dikarya</taxon>
        <taxon>Basidiomycota</taxon>
        <taxon>Pucciniomycotina</taxon>
        <taxon>Pucciniomycetes</taxon>
        <taxon>Pucciniales</taxon>
        <taxon>Pucciniaceae</taxon>
        <taxon>Puccinia</taxon>
    </lineage>
</organism>
<dbReference type="Proteomes" id="UP000325313">
    <property type="component" value="Unassembled WGS sequence"/>
</dbReference>
<dbReference type="Proteomes" id="UP000324748">
    <property type="component" value="Unassembled WGS sequence"/>
</dbReference>
<evidence type="ECO:0000313" key="4">
    <source>
        <dbReference type="EMBL" id="KAA1107778.1"/>
    </source>
</evidence>
<dbReference type="EMBL" id="VSWC01000093">
    <property type="protein sequence ID" value="KAA1089446.1"/>
    <property type="molecule type" value="Genomic_DNA"/>
</dbReference>
<gene>
    <name evidence="3" type="ORF">PGT21_018387</name>
    <name evidence="4" type="ORF">PGTUg99_017250</name>
</gene>
<proteinExistence type="predicted"/>
<feature type="region of interest" description="Disordered" evidence="1">
    <location>
        <begin position="86"/>
        <end position="117"/>
    </location>
</feature>
<evidence type="ECO:0000313" key="6">
    <source>
        <dbReference type="Proteomes" id="UP000325313"/>
    </source>
</evidence>
<evidence type="ECO:0000313" key="3">
    <source>
        <dbReference type="EMBL" id="KAA1089446.1"/>
    </source>
</evidence>
<keyword evidence="2" id="KW-0732">Signal</keyword>
<dbReference type="AlphaFoldDB" id="A0A5B0Q3U4"/>
<sequence length="117" mass="13069">MSMNLFKISLSIAVAGTLTDMCVCPSKCAWCGKRMYHFPVPPYPCKETCGEVDKRTNQECLLLRTKQSHRCVSCKELTLQNMGSLDASEGCRHRNPQKLVSSPESSTSTPVELDLFH</sequence>
<name>A0A5B0Q3U4_PUCGR</name>
<evidence type="ECO:0000256" key="1">
    <source>
        <dbReference type="SAM" id="MobiDB-lite"/>
    </source>
</evidence>
<keyword evidence="5" id="KW-1185">Reference proteome</keyword>
<evidence type="ECO:0000313" key="5">
    <source>
        <dbReference type="Proteomes" id="UP000324748"/>
    </source>
</evidence>